<feature type="domain" description="WxL Interacting Protein peptidoglycan binding" evidence="4">
    <location>
        <begin position="26"/>
        <end position="144"/>
    </location>
</feature>
<accession>A0ABY5P0L4</accession>
<gene>
    <name evidence="6" type="ORF">G314FT_16250</name>
</gene>
<keyword evidence="7" id="KW-1185">Reference proteome</keyword>
<evidence type="ECO:0000256" key="3">
    <source>
        <dbReference type="SAM" id="SignalP"/>
    </source>
</evidence>
<feature type="domain" description="WxL Interacting Protein host binding" evidence="5">
    <location>
        <begin position="157"/>
        <end position="293"/>
    </location>
</feature>
<protein>
    <recommendedName>
        <fullName evidence="8">DUF3324 domain-containing protein</fullName>
    </recommendedName>
</protein>
<dbReference type="EMBL" id="CP102451">
    <property type="protein sequence ID" value="UUV99464.1"/>
    <property type="molecule type" value="Genomic_DNA"/>
</dbReference>
<evidence type="ECO:0000259" key="4">
    <source>
        <dbReference type="Pfam" id="PF06030"/>
    </source>
</evidence>
<keyword evidence="2" id="KW-0812">Transmembrane</keyword>
<evidence type="ECO:0000313" key="7">
    <source>
        <dbReference type="Proteomes" id="UP001058273"/>
    </source>
</evidence>
<feature type="signal peptide" evidence="3">
    <location>
        <begin position="1"/>
        <end position="16"/>
    </location>
</feature>
<evidence type="ECO:0000256" key="2">
    <source>
        <dbReference type="SAM" id="Phobius"/>
    </source>
</evidence>
<evidence type="ECO:0000259" key="5">
    <source>
        <dbReference type="Pfam" id="PF11797"/>
    </source>
</evidence>
<proteinExistence type="predicted"/>
<dbReference type="InterPro" id="IPR010317">
    <property type="entry name" value="WxLIP_PGBD"/>
</dbReference>
<keyword evidence="3" id="KW-0732">Signal</keyword>
<dbReference type="InterPro" id="IPR021759">
    <property type="entry name" value="WxLIP_HBD"/>
</dbReference>
<dbReference type="Proteomes" id="UP001058273">
    <property type="component" value="Chromosome"/>
</dbReference>
<reference evidence="6" key="1">
    <citation type="submission" date="2022-08" db="EMBL/GenBank/DDBJ databases">
        <title>Genome sequence of Vagococcus luciliae DSM 112651.</title>
        <authorList>
            <person name="Juan G."/>
            <person name="Anja P."/>
            <person name="Rolf D."/>
            <person name="Kampfer P."/>
            <person name="Vilcinskas A."/>
        </authorList>
    </citation>
    <scope>NUCLEOTIDE SEQUENCE</scope>
    <source>
        <strain evidence="6">G314FT</strain>
    </source>
</reference>
<keyword evidence="2" id="KW-1133">Transmembrane helix</keyword>
<feature type="transmembrane region" description="Helical" evidence="2">
    <location>
        <begin position="309"/>
        <end position="328"/>
    </location>
</feature>
<feature type="chain" id="PRO_5045110824" description="DUF3324 domain-containing protein" evidence="3">
    <location>
        <begin position="17"/>
        <end position="355"/>
    </location>
</feature>
<evidence type="ECO:0008006" key="8">
    <source>
        <dbReference type="Google" id="ProtNLM"/>
    </source>
</evidence>
<organism evidence="6 7">
    <name type="scientific">Vagococcus luciliae</name>
    <dbReference type="NCBI Taxonomy" id="2920380"/>
    <lineage>
        <taxon>Bacteria</taxon>
        <taxon>Bacillati</taxon>
        <taxon>Bacillota</taxon>
        <taxon>Bacilli</taxon>
        <taxon>Lactobacillales</taxon>
        <taxon>Enterococcaceae</taxon>
        <taxon>Vagococcus</taxon>
    </lineage>
</organism>
<feature type="region of interest" description="Disordered" evidence="1">
    <location>
        <begin position="332"/>
        <end position="355"/>
    </location>
</feature>
<sequence length="355" mass="39932">MLIGIMLLSLSMTSFAADDQEATTGFNYKVNYPDSQEDKSLGYFKLMLKPGQKQDVSITFNNPGKEKIVVSADINSAKTNQNGVIEYGKSTLEKDKSLKYDLKDVMKGPDKVELAAGETKDVSYTITMPKEAYEGVIAGGIELQKENQKGTASEQGGTRIINKYAYVIGVVLQEDTKDVPPELKLNKVAAGQSNYRNAIFVNFSNIMPSYVNDMTTEVKIMKKGSETALYEKKQTAMRMAPNSLINYPVSMNGEAMVPGQYVADILVTSDERNQKWHWKQEFEITSKEADEFNNRDVGLVQEKGFNWKLILLIVGILLLIIIIIVLLVRRKNKKDEEKSKKKKGKSKNKNRKKNR</sequence>
<reference evidence="6" key="2">
    <citation type="submission" date="2022-08" db="EMBL/GenBank/DDBJ databases">
        <authorList>
            <person name="Poehlein A."/>
            <person name="Guzman J."/>
            <person name="Daniel R."/>
            <person name="Vilcinskas A."/>
        </authorList>
    </citation>
    <scope>NUCLEOTIDE SEQUENCE</scope>
    <source>
        <strain evidence="6">G314FT</strain>
    </source>
</reference>
<keyword evidence="2" id="KW-0472">Membrane</keyword>
<feature type="compositionally biased region" description="Basic residues" evidence="1">
    <location>
        <begin position="340"/>
        <end position="355"/>
    </location>
</feature>
<evidence type="ECO:0000313" key="6">
    <source>
        <dbReference type="EMBL" id="UUV99464.1"/>
    </source>
</evidence>
<evidence type="ECO:0000256" key="1">
    <source>
        <dbReference type="SAM" id="MobiDB-lite"/>
    </source>
</evidence>
<dbReference type="Pfam" id="PF06030">
    <property type="entry name" value="WxLIP_PGBD"/>
    <property type="match status" value="1"/>
</dbReference>
<name>A0ABY5P0L4_9ENTE</name>
<dbReference type="Pfam" id="PF11797">
    <property type="entry name" value="WxLIP_HBD"/>
    <property type="match status" value="1"/>
</dbReference>